<comment type="caution">
    <text evidence="5">The sequence shown here is derived from an EMBL/GenBank/DDBJ whole genome shotgun (WGS) entry which is preliminary data.</text>
</comment>
<feature type="domain" description="PAC" evidence="2">
    <location>
        <begin position="215"/>
        <end position="267"/>
    </location>
</feature>
<evidence type="ECO:0000259" key="1">
    <source>
        <dbReference type="PROSITE" id="PS50112"/>
    </source>
</evidence>
<dbReference type="EMBL" id="NBTZ01000026">
    <property type="protein sequence ID" value="OTP78251.1"/>
    <property type="molecule type" value="Genomic_DNA"/>
</dbReference>
<sequence>MACLQGSLLNAGDDVYRRLVEGITDYAIYMLDVDGMVVTWNAGAQKAKGYAASEIVGRHFSCFYSVDERLDDLPGRNLETARTTGKYEAEGWRVRKDGARFWAHVVIDALRDPNGRLFGFAKITRDFTEQRRMRDHAIDHERRFRYLVQSVTDYAIYMLDTDGIVSNWNAGAKRTKGYSADEIVGQHFSCFYTPEDRDAGLPARSLAKSLHDGRFETEGWRVRKDGTRFWAHVVIDPIFDDDGELFGFAKVTRDRTEARALQEQTRDHERRFRLLIEGVTDYAIYMLDINGIVSNWNAGAQRAKGYVASEIVGKHFSCFYDPADRELGLPQAGLETARTQGKFEAQGWRVRKDGTKFWAHVLIQAIYDDDNQLFGFAKITRDCTDQRETALALEQTTRNLDLALDNMVQGLSLFNKRGRLVLCNGQFARILSIPADSLPGGISLRTLLRRVCEHGHAPIGETAATITDLPRKLLRATEPGQTQKHIEFQHRGRSIGVVTRLLSHGGWVSTIEDVTERRVAEQRISYLAHHDHLTDLPNRVTFQARLQQLAGTCSEDRPFALLYLDLDRFKVVNDTLGHHAGDELLKAVSQRLCASLRASDQLARLSGDEFTILQAASQSPEDAASLAERCIARLAAPFDIAGNEINVGVSIGIVHCTNAGTDASIVLQQADLALYKAKREGRNCYRLYERGMNDPLRLRNELEDELRRSLRADELAVHYQPIVDAQTGQITACEALLRWNHVRRGNMSPVEFIPIAEERGLMPELGAWVLMRACRDASQWPAHIRLSVNVSPAQLLYEDFTGTVQRSLSVSGLQPHRLELEITETALLESAAAPRCILDEIRALGVGVAMDDFGTGYSSLSMLQSFPFTRVKIDRGFVSGLGQNPKSAAIVRAVSGLCRSLSIPIIAEGVETEEQRQALLHEHCAELQGFLIARPAPVHALLNWFEDSPLDAMRRSLVDHQL</sequence>
<dbReference type="SUPFAM" id="SSF55785">
    <property type="entry name" value="PYP-like sensor domain (PAS domain)"/>
    <property type="match status" value="4"/>
</dbReference>
<dbReference type="InterPro" id="IPR000700">
    <property type="entry name" value="PAS-assoc_C"/>
</dbReference>
<proteinExistence type="predicted"/>
<dbReference type="SMART" id="SM00052">
    <property type="entry name" value="EAL"/>
    <property type="match status" value="1"/>
</dbReference>
<reference evidence="5 6" key="1">
    <citation type="submission" date="2017-03" db="EMBL/GenBank/DDBJ databases">
        <title>Genome analysis of strain PAMC 26577.</title>
        <authorList>
            <person name="Oh H.-M."/>
            <person name="Yang J.-A."/>
        </authorList>
    </citation>
    <scope>NUCLEOTIDE SEQUENCE [LARGE SCALE GENOMIC DNA]</scope>
    <source>
        <strain evidence="5 6">PAMC 26577</strain>
    </source>
</reference>
<dbReference type="SMART" id="SM00267">
    <property type="entry name" value="GGDEF"/>
    <property type="match status" value="1"/>
</dbReference>
<dbReference type="InterPro" id="IPR000160">
    <property type="entry name" value="GGDEF_dom"/>
</dbReference>
<evidence type="ECO:0000313" key="5">
    <source>
        <dbReference type="EMBL" id="OTP78251.1"/>
    </source>
</evidence>
<dbReference type="InterPro" id="IPR052155">
    <property type="entry name" value="Biofilm_reg_signaling"/>
</dbReference>
<dbReference type="SMART" id="SM00086">
    <property type="entry name" value="PAC"/>
    <property type="match status" value="3"/>
</dbReference>
<dbReference type="SMART" id="SM00091">
    <property type="entry name" value="PAS"/>
    <property type="match status" value="4"/>
</dbReference>
<dbReference type="Gene3D" id="3.30.70.270">
    <property type="match status" value="1"/>
</dbReference>
<dbReference type="CDD" id="cd01949">
    <property type="entry name" value="GGDEF"/>
    <property type="match status" value="1"/>
</dbReference>
<feature type="domain" description="PAS" evidence="1">
    <location>
        <begin position="268"/>
        <end position="326"/>
    </location>
</feature>
<dbReference type="InterPro" id="IPR043128">
    <property type="entry name" value="Rev_trsase/Diguanyl_cyclase"/>
</dbReference>
<dbReference type="Pfam" id="PF13426">
    <property type="entry name" value="PAS_9"/>
    <property type="match status" value="2"/>
</dbReference>
<dbReference type="InterPro" id="IPR013767">
    <property type="entry name" value="PAS_fold"/>
</dbReference>
<dbReference type="PANTHER" id="PTHR44757">
    <property type="entry name" value="DIGUANYLATE CYCLASE DGCP"/>
    <property type="match status" value="1"/>
</dbReference>
<dbReference type="InterPro" id="IPR035965">
    <property type="entry name" value="PAS-like_dom_sf"/>
</dbReference>
<protein>
    <submittedName>
        <fullName evidence="5">Diguanylate cyclase/phosphodiesterase (GGDEF &amp; EAL domains) with PAS/PAC sensor(S)</fullName>
    </submittedName>
</protein>
<evidence type="ECO:0000259" key="4">
    <source>
        <dbReference type="PROSITE" id="PS50887"/>
    </source>
</evidence>
<dbReference type="SUPFAM" id="SSF55073">
    <property type="entry name" value="Nucleotide cyclase"/>
    <property type="match status" value="1"/>
</dbReference>
<evidence type="ECO:0000259" key="2">
    <source>
        <dbReference type="PROSITE" id="PS50113"/>
    </source>
</evidence>
<dbReference type="InterPro" id="IPR035919">
    <property type="entry name" value="EAL_sf"/>
</dbReference>
<dbReference type="Proteomes" id="UP000195221">
    <property type="component" value="Unassembled WGS sequence"/>
</dbReference>
<dbReference type="InterPro" id="IPR001633">
    <property type="entry name" value="EAL_dom"/>
</dbReference>
<dbReference type="Pfam" id="PF00990">
    <property type="entry name" value="GGDEF"/>
    <property type="match status" value="1"/>
</dbReference>
<feature type="domain" description="PAC" evidence="2">
    <location>
        <begin position="343"/>
        <end position="395"/>
    </location>
</feature>
<dbReference type="PANTHER" id="PTHR44757:SF2">
    <property type="entry name" value="BIOFILM ARCHITECTURE MAINTENANCE PROTEIN MBAA"/>
    <property type="match status" value="1"/>
</dbReference>
<feature type="domain" description="PAS" evidence="1">
    <location>
        <begin position="12"/>
        <end position="58"/>
    </location>
</feature>
<dbReference type="Gene3D" id="3.20.20.450">
    <property type="entry name" value="EAL domain"/>
    <property type="match status" value="1"/>
</dbReference>
<dbReference type="Pfam" id="PF00989">
    <property type="entry name" value="PAS"/>
    <property type="match status" value="1"/>
</dbReference>
<dbReference type="PROSITE" id="PS50112">
    <property type="entry name" value="PAS"/>
    <property type="match status" value="3"/>
</dbReference>
<name>A0A242N3K8_CABSO</name>
<feature type="domain" description="PAS" evidence="1">
    <location>
        <begin position="140"/>
        <end position="213"/>
    </location>
</feature>
<dbReference type="NCBIfam" id="TIGR00254">
    <property type="entry name" value="GGDEF"/>
    <property type="match status" value="1"/>
</dbReference>
<dbReference type="PROSITE" id="PS50887">
    <property type="entry name" value="GGDEF"/>
    <property type="match status" value="1"/>
</dbReference>
<dbReference type="Gene3D" id="3.30.450.20">
    <property type="entry name" value="PAS domain"/>
    <property type="match status" value="4"/>
</dbReference>
<evidence type="ECO:0000313" key="6">
    <source>
        <dbReference type="Proteomes" id="UP000195221"/>
    </source>
</evidence>
<dbReference type="CDD" id="cd00130">
    <property type="entry name" value="PAS"/>
    <property type="match status" value="3"/>
</dbReference>
<organism evidence="5 6">
    <name type="scientific">Caballeronia sordidicola</name>
    <name type="common">Burkholderia sordidicola</name>
    <dbReference type="NCBI Taxonomy" id="196367"/>
    <lineage>
        <taxon>Bacteria</taxon>
        <taxon>Pseudomonadati</taxon>
        <taxon>Pseudomonadota</taxon>
        <taxon>Betaproteobacteria</taxon>
        <taxon>Burkholderiales</taxon>
        <taxon>Burkholderiaceae</taxon>
        <taxon>Caballeronia</taxon>
    </lineage>
</organism>
<dbReference type="RefSeq" id="WP_236873644.1">
    <property type="nucleotide sequence ID" value="NZ_MSRG01000012.1"/>
</dbReference>
<dbReference type="InterPro" id="IPR000014">
    <property type="entry name" value="PAS"/>
</dbReference>
<dbReference type="Pfam" id="PF12860">
    <property type="entry name" value="PAS_7"/>
    <property type="match status" value="1"/>
</dbReference>
<dbReference type="PROSITE" id="PS50113">
    <property type="entry name" value="PAC"/>
    <property type="match status" value="3"/>
</dbReference>
<dbReference type="SUPFAM" id="SSF141868">
    <property type="entry name" value="EAL domain-like"/>
    <property type="match status" value="1"/>
</dbReference>
<dbReference type="Pfam" id="PF00563">
    <property type="entry name" value="EAL"/>
    <property type="match status" value="1"/>
</dbReference>
<dbReference type="NCBIfam" id="TIGR00229">
    <property type="entry name" value="sensory_box"/>
    <property type="match status" value="3"/>
</dbReference>
<dbReference type="InterPro" id="IPR029787">
    <property type="entry name" value="Nucleotide_cyclase"/>
</dbReference>
<dbReference type="PROSITE" id="PS50883">
    <property type="entry name" value="EAL"/>
    <property type="match status" value="1"/>
</dbReference>
<gene>
    <name evidence="5" type="ORF">PAMC26577_06330</name>
</gene>
<feature type="domain" description="EAL" evidence="3">
    <location>
        <begin position="699"/>
        <end position="949"/>
    </location>
</feature>
<dbReference type="InterPro" id="IPR001610">
    <property type="entry name" value="PAC"/>
</dbReference>
<dbReference type="CDD" id="cd01948">
    <property type="entry name" value="EAL"/>
    <property type="match status" value="1"/>
</dbReference>
<feature type="domain" description="GGDEF" evidence="4">
    <location>
        <begin position="557"/>
        <end position="690"/>
    </location>
</feature>
<feature type="domain" description="PAC" evidence="2">
    <location>
        <begin position="87"/>
        <end position="139"/>
    </location>
</feature>
<evidence type="ECO:0000259" key="3">
    <source>
        <dbReference type="PROSITE" id="PS50883"/>
    </source>
</evidence>
<dbReference type="AlphaFoldDB" id="A0A242N3K8"/>
<accession>A0A242N3K8</accession>